<comment type="cofactor">
    <cofactor evidence="1">
        <name>pyridoxal 5'-phosphate</name>
        <dbReference type="ChEBI" id="CHEBI:597326"/>
    </cofactor>
</comment>
<protein>
    <recommendedName>
        <fullName evidence="2">cysteine-S-conjugate beta-lyase</fullName>
        <ecNumber evidence="2">4.4.1.13</ecNumber>
    </recommendedName>
</protein>
<dbReference type="Gene3D" id="3.90.1150.10">
    <property type="entry name" value="Aspartate Aminotransferase, domain 1"/>
    <property type="match status" value="1"/>
</dbReference>
<evidence type="ECO:0000259" key="6">
    <source>
        <dbReference type="Pfam" id="PF00155"/>
    </source>
</evidence>
<dbReference type="RefSeq" id="WP_009535294.1">
    <property type="nucleotide sequence ID" value="NZ_KE148312.1"/>
</dbReference>
<dbReference type="InterPro" id="IPR004839">
    <property type="entry name" value="Aminotransferase_I/II_large"/>
</dbReference>
<dbReference type="PANTHER" id="PTHR43525:SF1">
    <property type="entry name" value="PROTEIN MALY"/>
    <property type="match status" value="1"/>
</dbReference>
<accession>G9WQ15</accession>
<dbReference type="EC" id="4.4.1.13" evidence="2"/>
<dbReference type="EMBL" id="AFZC02000001">
    <property type="protein sequence ID" value="EHL10448.1"/>
    <property type="molecule type" value="Genomic_DNA"/>
</dbReference>
<dbReference type="InterPro" id="IPR015422">
    <property type="entry name" value="PyrdxlP-dep_Trfase_small"/>
</dbReference>
<dbReference type="InterPro" id="IPR015424">
    <property type="entry name" value="PyrdxlP-dep_Trfase"/>
</dbReference>
<dbReference type="AlphaFoldDB" id="G9WQ15"/>
<dbReference type="InterPro" id="IPR015421">
    <property type="entry name" value="PyrdxlP-dep_Trfase_major"/>
</dbReference>
<reference evidence="7" key="2">
    <citation type="submission" date="2013-03" db="EMBL/GenBank/DDBJ databases">
        <title>The Genome Sequence of Oribacterium sp. ACB1.</title>
        <authorList>
            <consortium name="The Broad Institute Genomics Platform"/>
            <consortium name="The Broad Institute Genome Sequencing Center for Infectious Disease"/>
            <person name="Earl A."/>
            <person name="Ward D."/>
            <person name="Feldgarden M."/>
            <person name="Gevers D."/>
            <person name="Sizova M."/>
            <person name="Hazen A."/>
            <person name="Epstein S."/>
            <person name="Walker B."/>
            <person name="Young S."/>
            <person name="Zeng Q."/>
            <person name="Gargeya S."/>
            <person name="Fitzgerald M."/>
            <person name="Haas B."/>
            <person name="Abouelleil A."/>
            <person name="Allen A.W."/>
            <person name="Alvarado L."/>
            <person name="Arachchi H.M."/>
            <person name="Berlin A.M."/>
            <person name="Chapman S.B."/>
            <person name="Gainer-Dewar J."/>
            <person name="Goldberg J."/>
            <person name="Griggs A."/>
            <person name="Gujja S."/>
            <person name="Hansen M."/>
            <person name="Howarth C."/>
            <person name="Imamovic A."/>
            <person name="Ireland A."/>
            <person name="Larimer J."/>
            <person name="McCowan C."/>
            <person name="Murphy C."/>
            <person name="Pearson M."/>
            <person name="Poon T.W."/>
            <person name="Priest M."/>
            <person name="Roberts A."/>
            <person name="Saif S."/>
            <person name="Shea T."/>
            <person name="Sisk P."/>
            <person name="Sykes S."/>
            <person name="Wortman J."/>
            <person name="Nusbaum C."/>
            <person name="Birren B."/>
        </authorList>
    </citation>
    <scope>NUCLEOTIDE SEQUENCE [LARGE SCALE GENOMIC DNA]</scope>
    <source>
        <strain evidence="7">ACB1</strain>
    </source>
</reference>
<proteinExistence type="inferred from homology"/>
<feature type="domain" description="Aminotransferase class I/classII large" evidence="6">
    <location>
        <begin position="46"/>
        <end position="395"/>
    </location>
</feature>
<evidence type="ECO:0000256" key="1">
    <source>
        <dbReference type="ARBA" id="ARBA00001933"/>
    </source>
</evidence>
<keyword evidence="8" id="KW-1185">Reference proteome</keyword>
<evidence type="ECO:0000256" key="3">
    <source>
        <dbReference type="ARBA" id="ARBA00022898"/>
    </source>
</evidence>
<dbReference type="CDD" id="cd00609">
    <property type="entry name" value="AAT_like"/>
    <property type="match status" value="1"/>
</dbReference>
<keyword evidence="3" id="KW-0663">Pyridoxal phosphate</keyword>
<dbReference type="SUPFAM" id="SSF53383">
    <property type="entry name" value="PLP-dependent transferases"/>
    <property type="match status" value="1"/>
</dbReference>
<dbReference type="HOGENOM" id="CLU_017584_15_0_9"/>
<name>G9WQ15_9FIRM</name>
<organism evidence="7 8">
    <name type="scientific">Oribacterium parvum ACB1</name>
    <dbReference type="NCBI Taxonomy" id="796943"/>
    <lineage>
        <taxon>Bacteria</taxon>
        <taxon>Bacillati</taxon>
        <taxon>Bacillota</taxon>
        <taxon>Clostridia</taxon>
        <taxon>Lachnospirales</taxon>
        <taxon>Lachnospiraceae</taxon>
        <taxon>Oribacterium</taxon>
    </lineage>
</organism>
<dbReference type="PANTHER" id="PTHR43525">
    <property type="entry name" value="PROTEIN MALY"/>
    <property type="match status" value="1"/>
</dbReference>
<evidence type="ECO:0000256" key="2">
    <source>
        <dbReference type="ARBA" id="ARBA00012224"/>
    </source>
</evidence>
<sequence>MQFDFTSIIDRQGKDATAIDGIGKLPAAPKAPKEGFDAIPMWVADMNFPTAPCIQKAMADRIMHPCFGYFQPSKAYYKGIIDWQKTQNGAESLLPENISYENGVLGGLLSALSIFCSKGDKVLLHSPTYVGFTRSLINNGYTIVSSPLYRDEEGIWRIDFDDMERKLREEKIHASIFCSPHNPSGRVWESSELKKAMALYEKYDVQVISDEIWSDIIMPGFHHIPTQSVSDYAKMHTIALYAPSKTFNLAGLVGAYHICYNKTLQDRMEKETSLSHYNSMNVLSMHALIGAYSEEGKLWLKELLSVLSENRDFACAFIEENLPGISVMKSQGTYMLFLDCGKYLESHTLSLEELEKRCWEVGVAVQDGKMFHGMTHLRMNLALPKSRVEEAFRRLKEYVFV</sequence>
<evidence type="ECO:0000313" key="7">
    <source>
        <dbReference type="EMBL" id="EHL10448.1"/>
    </source>
</evidence>
<dbReference type="InterPro" id="IPR051798">
    <property type="entry name" value="Class-II_PLP-Dep_Aminotrans"/>
</dbReference>
<dbReference type="GO" id="GO:0030170">
    <property type="term" value="F:pyridoxal phosphate binding"/>
    <property type="evidence" value="ECO:0007669"/>
    <property type="project" value="InterPro"/>
</dbReference>
<evidence type="ECO:0000256" key="4">
    <source>
        <dbReference type="ARBA" id="ARBA00023239"/>
    </source>
</evidence>
<dbReference type="Pfam" id="PF00155">
    <property type="entry name" value="Aminotran_1_2"/>
    <property type="match status" value="1"/>
</dbReference>
<comment type="caution">
    <text evidence="7">The sequence shown here is derived from an EMBL/GenBank/DDBJ whole genome shotgun (WGS) entry which is preliminary data.</text>
</comment>
<comment type="similarity">
    <text evidence="5">Belongs to the class-II pyridoxal-phosphate-dependent aminotransferase family. MalY/PatB cystathionine beta-lyase subfamily.</text>
</comment>
<dbReference type="GO" id="GO:0047804">
    <property type="term" value="F:cysteine-S-conjugate beta-lyase activity"/>
    <property type="evidence" value="ECO:0007669"/>
    <property type="project" value="UniProtKB-EC"/>
</dbReference>
<reference evidence="7" key="1">
    <citation type="submission" date="2011-08" db="EMBL/GenBank/DDBJ databases">
        <authorList>
            <consortium name="The Broad Institute Genome Sequencing Platform"/>
            <person name="Earl A."/>
            <person name="Ward D."/>
            <person name="Feldgarden M."/>
            <person name="Gevers D."/>
            <person name="Sizova M."/>
            <person name="Hazen A."/>
            <person name="Epstein S."/>
            <person name="Young S.K."/>
            <person name="Zeng Q."/>
            <person name="Gargeya S."/>
            <person name="Fitzgerald M."/>
            <person name="Haas B."/>
            <person name="Abouelleil A."/>
            <person name="Alvarado L."/>
            <person name="Arachchi H.M."/>
            <person name="Berlin A."/>
            <person name="Brown A."/>
            <person name="Chapman S.B."/>
            <person name="Chen Z."/>
            <person name="Dunbar C."/>
            <person name="Freedman E."/>
            <person name="Gearin G."/>
            <person name="Gellesch M."/>
            <person name="Goldberg J."/>
            <person name="Griggs A."/>
            <person name="Gujja S."/>
            <person name="Heiman D."/>
            <person name="Howarth C."/>
            <person name="Larson L."/>
            <person name="Lui A."/>
            <person name="MacDonald P.J.P."/>
            <person name="Montmayeur A."/>
            <person name="Murphy C."/>
            <person name="Neiman D."/>
            <person name="Pearson M."/>
            <person name="Priest M."/>
            <person name="Roberts A."/>
            <person name="Saif S."/>
            <person name="Shea T."/>
            <person name="Shenoy N."/>
            <person name="Sisk P."/>
            <person name="Stolte C."/>
            <person name="Sykes S."/>
            <person name="Wortman J."/>
            <person name="Nusbaum C."/>
            <person name="Birren B."/>
        </authorList>
    </citation>
    <scope>NUCLEOTIDE SEQUENCE</scope>
    <source>
        <strain evidence="7">ACB1</strain>
    </source>
</reference>
<dbReference type="Gene3D" id="3.40.640.10">
    <property type="entry name" value="Type I PLP-dependent aspartate aminotransferase-like (Major domain)"/>
    <property type="match status" value="1"/>
</dbReference>
<evidence type="ECO:0000256" key="5">
    <source>
        <dbReference type="ARBA" id="ARBA00037974"/>
    </source>
</evidence>
<dbReference type="Proteomes" id="UP000018461">
    <property type="component" value="Unassembled WGS sequence"/>
</dbReference>
<evidence type="ECO:0000313" key="8">
    <source>
        <dbReference type="Proteomes" id="UP000018461"/>
    </source>
</evidence>
<dbReference type="STRING" id="796943.HMPREF9625_01448"/>
<keyword evidence="4" id="KW-0456">Lyase</keyword>
<dbReference type="PATRIC" id="fig|796943.3.peg.1908"/>
<gene>
    <name evidence="7" type="ORF">HMPREF9625_01448</name>
</gene>